<feature type="region of interest" description="Disordered" evidence="1">
    <location>
        <begin position="459"/>
        <end position="487"/>
    </location>
</feature>
<dbReference type="EMBL" id="CAKAEH010001412">
    <property type="protein sequence ID" value="CAG9535898.1"/>
    <property type="molecule type" value="Genomic_DNA"/>
</dbReference>
<proteinExistence type="predicted"/>
<evidence type="ECO:0000313" key="3">
    <source>
        <dbReference type="Proteomes" id="UP000746747"/>
    </source>
</evidence>
<dbReference type="Pfam" id="PF04801">
    <property type="entry name" value="RPC5"/>
    <property type="match status" value="1"/>
</dbReference>
<evidence type="ECO:0000313" key="2">
    <source>
        <dbReference type="EMBL" id="CAG9535898.1"/>
    </source>
</evidence>
<dbReference type="PANTHER" id="PTHR12069">
    <property type="entry name" value="DNA-DIRECTED RNA POLYMERASES III 80 KDA POLYPEPTIDE RNA POLYMERASE III SUBUNIT 5"/>
    <property type="match status" value="1"/>
</dbReference>
<dbReference type="Proteomes" id="UP000746747">
    <property type="component" value="Unassembled WGS sequence"/>
</dbReference>
<dbReference type="InterPro" id="IPR006886">
    <property type="entry name" value="RNA_pol_III_Rpc5"/>
</dbReference>
<comment type="caution">
    <text evidence="2">The sequence shown here is derived from an EMBL/GenBank/DDBJ whole genome shotgun (WGS) entry which is preliminary data.</text>
</comment>
<keyword evidence="3" id="KW-1185">Reference proteome</keyword>
<dbReference type="GO" id="GO:0005666">
    <property type="term" value="C:RNA polymerase III complex"/>
    <property type="evidence" value="ECO:0007669"/>
    <property type="project" value="TreeGrafter"/>
</dbReference>
<dbReference type="AlphaFoldDB" id="A0A8J2M4Q2"/>
<gene>
    <name evidence="2" type="ORF">CJOHNSTONI_LOCUS5873</name>
</gene>
<feature type="compositionally biased region" description="Basic and acidic residues" evidence="1">
    <location>
        <begin position="196"/>
        <end position="218"/>
    </location>
</feature>
<protein>
    <submittedName>
        <fullName evidence="2">Uncharacterized protein</fullName>
    </submittedName>
</protein>
<name>A0A8J2M4Q2_9BILA</name>
<accession>A0A8J2M4Q2</accession>
<reference evidence="2" key="1">
    <citation type="submission" date="2021-09" db="EMBL/GenBank/DDBJ databases">
        <authorList>
            <consortium name="Pathogen Informatics"/>
        </authorList>
    </citation>
    <scope>NUCLEOTIDE SEQUENCE</scope>
</reference>
<sequence length="487" mass="56335">MTDKLRNYPVTKDEVIGDMCEIGESDDIITEIDVILSRNPGCSELYRIQYPIRKVNPFGCGVTKARYKKNVKMLEIRLPVDKLSSSFDKGRAEHLALISGTNTETSATDNFRIMDEEVYVGRSFGNDGPVHYAAGFFKNQCLYICPLNGTFDMKRSISYLNGQGKNRTTKTSEDDMSDSEEQGSSKNPSPIHVRFKRPETERQKKRREQSSAHRSRLIEQDPWTPLNINCVTDTESKKYSESLLSIPVSMLDSCTVPDPVQLVQEAIIGEKMNALDLNDCNQLISLRRIRHLPEVQQVRALMIKARCISTNEAQQYVSKCIPRHLLISRFRECARLVCNIWILKSELLYPDETSVFQHARDLILCLFSSNLPVRRLDLQMAFGLSTSDLDDVLKTLNRIMVDEHERSWKLKHDDVEEFGKSKDELKVFIEEKRYWHKRWEEIHRYLMARKEKTGNIMRRKKRANSRQNGSSDKALRKRSSMKTIVID</sequence>
<organism evidence="2 3">
    <name type="scientific">Cercopithifilaria johnstoni</name>
    <dbReference type="NCBI Taxonomy" id="2874296"/>
    <lineage>
        <taxon>Eukaryota</taxon>
        <taxon>Metazoa</taxon>
        <taxon>Ecdysozoa</taxon>
        <taxon>Nematoda</taxon>
        <taxon>Chromadorea</taxon>
        <taxon>Rhabditida</taxon>
        <taxon>Spirurina</taxon>
        <taxon>Spiruromorpha</taxon>
        <taxon>Filarioidea</taxon>
        <taxon>Onchocercidae</taxon>
        <taxon>Cercopithifilaria</taxon>
    </lineage>
</organism>
<dbReference type="OrthoDB" id="340681at2759"/>
<dbReference type="PANTHER" id="PTHR12069:SF0">
    <property type="entry name" value="DNA-DIRECTED RNA POLYMERASE III SUBUNIT RPC5"/>
    <property type="match status" value="1"/>
</dbReference>
<dbReference type="GO" id="GO:0042797">
    <property type="term" value="P:tRNA transcription by RNA polymerase III"/>
    <property type="evidence" value="ECO:0007669"/>
    <property type="project" value="TreeGrafter"/>
</dbReference>
<feature type="region of interest" description="Disordered" evidence="1">
    <location>
        <begin position="162"/>
        <end position="218"/>
    </location>
</feature>
<evidence type="ECO:0000256" key="1">
    <source>
        <dbReference type="SAM" id="MobiDB-lite"/>
    </source>
</evidence>